<feature type="domain" description="SEP" evidence="14">
    <location>
        <begin position="170"/>
        <end position="234"/>
    </location>
</feature>
<dbReference type="OrthoDB" id="25887at2759"/>
<dbReference type="AlphaFoldDB" id="A0A6J0IJ26"/>
<keyword evidence="2" id="KW-0963">Cytoplasm</keyword>
<dbReference type="GeneID" id="108505277"/>
<dbReference type="Pfam" id="PF00789">
    <property type="entry name" value="UBX"/>
    <property type="match status" value="1"/>
</dbReference>
<dbReference type="Gene3D" id="3.10.20.90">
    <property type="entry name" value="Phosphatidylinositol 3-kinase Catalytic Subunit, Chain A, domain 1"/>
    <property type="match status" value="1"/>
</dbReference>
<evidence type="ECO:0000313" key="15">
    <source>
        <dbReference type="Proteomes" id="UP000504624"/>
    </source>
</evidence>
<feature type="region of interest" description="Disordered" evidence="11">
    <location>
        <begin position="415"/>
        <end position="444"/>
    </location>
</feature>
<evidence type="ECO:0000313" key="16">
    <source>
        <dbReference type="RefSeq" id="XP_017686617.1"/>
    </source>
</evidence>
<evidence type="ECO:0000259" key="14">
    <source>
        <dbReference type="PROSITE" id="PS51399"/>
    </source>
</evidence>
<dbReference type="PROSITE" id="PS51399">
    <property type="entry name" value="SEP"/>
    <property type="match status" value="1"/>
</dbReference>
<keyword evidence="3 10" id="KW-0175">Coiled coil</keyword>
<feature type="domain" description="Ubiquitin-like" evidence="13">
    <location>
        <begin position="339"/>
        <end position="418"/>
    </location>
</feature>
<evidence type="ECO:0000256" key="7">
    <source>
        <dbReference type="ARBA" id="ARBA00073759"/>
    </source>
</evidence>
<dbReference type="GO" id="GO:0043130">
    <property type="term" value="F:ubiquitin binding"/>
    <property type="evidence" value="ECO:0007669"/>
    <property type="project" value="TreeGrafter"/>
</dbReference>
<dbReference type="InterPro" id="IPR036241">
    <property type="entry name" value="NSFL1C_SEP_dom_sf"/>
</dbReference>
<dbReference type="InterPro" id="IPR000626">
    <property type="entry name" value="Ubiquitin-like_dom"/>
</dbReference>
<proteinExistence type="predicted"/>
<organism evidence="15 16">
    <name type="scientific">Lepidothrix coronata</name>
    <name type="common">blue-crowned manakin</name>
    <dbReference type="NCBI Taxonomy" id="321398"/>
    <lineage>
        <taxon>Eukaryota</taxon>
        <taxon>Metazoa</taxon>
        <taxon>Chordata</taxon>
        <taxon>Craniata</taxon>
        <taxon>Vertebrata</taxon>
        <taxon>Euteleostomi</taxon>
        <taxon>Archelosauria</taxon>
        <taxon>Archosauria</taxon>
        <taxon>Dinosauria</taxon>
        <taxon>Saurischia</taxon>
        <taxon>Theropoda</taxon>
        <taxon>Coelurosauria</taxon>
        <taxon>Aves</taxon>
        <taxon>Neognathae</taxon>
        <taxon>Neoaves</taxon>
        <taxon>Telluraves</taxon>
        <taxon>Australaves</taxon>
        <taxon>Passeriformes</taxon>
        <taxon>Pipridae</taxon>
        <taxon>Lepidothrix</taxon>
    </lineage>
</organism>
<feature type="coiled-coil region" evidence="10">
    <location>
        <begin position="26"/>
        <end position="60"/>
    </location>
</feature>
<dbReference type="CTD" id="91544"/>
<evidence type="ECO:0000256" key="4">
    <source>
        <dbReference type="ARBA" id="ARBA00023212"/>
    </source>
</evidence>
<dbReference type="GO" id="GO:0005856">
    <property type="term" value="C:cytoskeleton"/>
    <property type="evidence" value="ECO:0007669"/>
    <property type="project" value="UniProtKB-SubCell"/>
</dbReference>
<comment type="function">
    <text evidence="5">May be involved in the reorganization of actin cytoskeleton mediated by RND1, RND2 and RND3. Promotes RHOA activation mediated by GNA12 and GNA13.</text>
</comment>
<dbReference type="CDD" id="cd17077">
    <property type="entry name" value="UBX_UBXN11"/>
    <property type="match status" value="1"/>
</dbReference>
<dbReference type="PANTHER" id="PTHR23333">
    <property type="entry name" value="UBX DOMAIN CONTAINING PROTEIN"/>
    <property type="match status" value="1"/>
</dbReference>
<keyword evidence="15" id="KW-1185">Reference proteome</keyword>
<evidence type="ECO:0000256" key="3">
    <source>
        <dbReference type="ARBA" id="ARBA00023054"/>
    </source>
</evidence>
<comment type="subunit">
    <text evidence="6">Interacts with GNA12, GNA13, RND1, RND2 and RND3.</text>
</comment>
<evidence type="ECO:0000256" key="6">
    <source>
        <dbReference type="ARBA" id="ARBA00062345"/>
    </source>
</evidence>
<evidence type="ECO:0000256" key="5">
    <source>
        <dbReference type="ARBA" id="ARBA00059434"/>
    </source>
</evidence>
<dbReference type="PROSITE" id="PS50033">
    <property type="entry name" value="UBX"/>
    <property type="match status" value="1"/>
</dbReference>
<dbReference type="RefSeq" id="XP_017686617.1">
    <property type="nucleotide sequence ID" value="XM_017831128.1"/>
</dbReference>
<reference evidence="16" key="1">
    <citation type="submission" date="2025-08" db="UniProtKB">
        <authorList>
            <consortium name="RefSeq"/>
        </authorList>
    </citation>
    <scope>IDENTIFICATION</scope>
</reference>
<dbReference type="InterPro" id="IPR029071">
    <property type="entry name" value="Ubiquitin-like_domsf"/>
</dbReference>
<accession>A0A6J0IJ26</accession>
<dbReference type="FunFam" id="3.30.420.210:FF:000003">
    <property type="entry name" value="UBX domain protein 11"/>
    <property type="match status" value="1"/>
</dbReference>
<dbReference type="Gene3D" id="3.30.420.210">
    <property type="entry name" value="SEP domain"/>
    <property type="match status" value="1"/>
</dbReference>
<keyword evidence="4" id="KW-0206">Cytoskeleton</keyword>
<evidence type="ECO:0000256" key="9">
    <source>
        <dbReference type="ARBA" id="ARBA00081109"/>
    </source>
</evidence>
<dbReference type="PANTHER" id="PTHR23333:SF4">
    <property type="entry name" value="UBX DOMAIN-CONTAINING PROTEIN 11"/>
    <property type="match status" value="1"/>
</dbReference>
<evidence type="ECO:0000256" key="8">
    <source>
        <dbReference type="ARBA" id="ARBA00075811"/>
    </source>
</evidence>
<dbReference type="SUPFAM" id="SSF54236">
    <property type="entry name" value="Ubiquitin-like"/>
    <property type="match status" value="1"/>
</dbReference>
<name>A0A6J0IJ26_9PASS</name>
<evidence type="ECO:0000256" key="11">
    <source>
        <dbReference type="SAM" id="MobiDB-lite"/>
    </source>
</evidence>
<evidence type="ECO:0000259" key="13">
    <source>
        <dbReference type="PROSITE" id="PS50053"/>
    </source>
</evidence>
<dbReference type="PROSITE" id="PS50053">
    <property type="entry name" value="UBIQUITIN_2"/>
    <property type="match status" value="1"/>
</dbReference>
<dbReference type="GO" id="GO:0043161">
    <property type="term" value="P:proteasome-mediated ubiquitin-dependent protein catabolic process"/>
    <property type="evidence" value="ECO:0007669"/>
    <property type="project" value="TreeGrafter"/>
</dbReference>
<gene>
    <name evidence="16" type="primary">UBXN11</name>
</gene>
<evidence type="ECO:0000259" key="12">
    <source>
        <dbReference type="PROSITE" id="PS50033"/>
    </source>
</evidence>
<dbReference type="SUPFAM" id="SSF102848">
    <property type="entry name" value="NSFL1 (p97 ATPase) cofactor p47, SEP domain"/>
    <property type="match status" value="1"/>
</dbReference>
<evidence type="ECO:0000256" key="2">
    <source>
        <dbReference type="ARBA" id="ARBA00022490"/>
    </source>
</evidence>
<sequence>MEGAAHTDTELVSPTVELTPSLTQKISLLEQKIEKQAQEIQLKDRRIAELEEKIKTLQEGEGAPDSSTLGELEARCLQLQTQVCEMERFLNDYGLIWVGETQDQLEDTESLGDEGELLPRSLWKPGEGVVSKYQVDFDLILENVKYLNLLAGEGSPQIKHTLQGARLRQPEPIPLTLYQNGIVMCNGAFRPYQDPSTQQCLQDIMDGYFPSELQQRYPDGVPLQVTDRRDVVFEERDLPRSFPGHGQIVGHSESNQVQETTEIPGPKASLEQFPNELPKPLEHGGGVVGVQGSTGAAQQGSDGVQSSKETLVETPKLAALERYRVKMTEEAEAPAPGVCTLRVRCESGEHTHVVRMLFTDTIGDLRQHLARIRGGDSESYEIISTFPQRLYTDNSRSLQECGLIPNASLLLRRRDPSQQERQGCKHRNSSSSQALQEGAASHLL</sequence>
<dbReference type="Proteomes" id="UP000504624">
    <property type="component" value="Unplaced"/>
</dbReference>
<evidence type="ECO:0000256" key="1">
    <source>
        <dbReference type="ARBA" id="ARBA00004245"/>
    </source>
</evidence>
<dbReference type="InterPro" id="IPR012989">
    <property type="entry name" value="SEP_domain"/>
</dbReference>
<dbReference type="SMART" id="SM00553">
    <property type="entry name" value="SEP"/>
    <property type="match status" value="1"/>
</dbReference>
<dbReference type="Pfam" id="PF08059">
    <property type="entry name" value="SEP"/>
    <property type="match status" value="1"/>
</dbReference>
<dbReference type="InterPro" id="IPR001012">
    <property type="entry name" value="UBX_dom"/>
</dbReference>
<dbReference type="SMART" id="SM00166">
    <property type="entry name" value="UBX"/>
    <property type="match status" value="1"/>
</dbReference>
<feature type="domain" description="UBX" evidence="12">
    <location>
        <begin position="334"/>
        <end position="411"/>
    </location>
</feature>
<comment type="subcellular location">
    <subcellularLocation>
        <location evidence="1">Cytoplasm</location>
        <location evidence="1">Cytoskeleton</location>
    </subcellularLocation>
</comment>
<protein>
    <recommendedName>
        <fullName evidence="7">UBX domain-containing protein 11</fullName>
    </recommendedName>
    <alternativeName>
        <fullName evidence="9">Socius</fullName>
    </alternativeName>
    <alternativeName>
        <fullName evidence="8">UBX domain-containing protein 5</fullName>
    </alternativeName>
</protein>
<evidence type="ECO:0000256" key="10">
    <source>
        <dbReference type="SAM" id="Coils"/>
    </source>
</evidence>